<dbReference type="EMBL" id="CP010537">
    <property type="protein sequence ID" value="AJG23826.1"/>
    <property type="molecule type" value="Genomic_DNA"/>
</dbReference>
<keyword evidence="5 6" id="KW-0472">Membrane</keyword>
<protein>
    <submittedName>
        <fullName evidence="7">Threonine efflux protein</fullName>
    </submittedName>
</protein>
<dbReference type="InterPro" id="IPR001123">
    <property type="entry name" value="LeuE-type"/>
</dbReference>
<keyword evidence="4 6" id="KW-1133">Transmembrane helix</keyword>
<evidence type="ECO:0000256" key="4">
    <source>
        <dbReference type="ARBA" id="ARBA00022989"/>
    </source>
</evidence>
<dbReference type="PANTHER" id="PTHR30086">
    <property type="entry name" value="ARGININE EXPORTER PROTEIN ARGO"/>
    <property type="match status" value="1"/>
</dbReference>
<dbReference type="KEGG" id="cbw:RR42_s2244"/>
<dbReference type="Proteomes" id="UP000031843">
    <property type="component" value="Chromosome secondary"/>
</dbReference>
<comment type="subcellular location">
    <subcellularLocation>
        <location evidence="1">Cell membrane</location>
        <topology evidence="1">Multi-pass membrane protein</topology>
    </subcellularLocation>
</comment>
<organism evidence="7 8">
    <name type="scientific">Cupriavidus basilensis</name>
    <dbReference type="NCBI Taxonomy" id="68895"/>
    <lineage>
        <taxon>Bacteria</taxon>
        <taxon>Pseudomonadati</taxon>
        <taxon>Pseudomonadota</taxon>
        <taxon>Betaproteobacteria</taxon>
        <taxon>Burkholderiales</taxon>
        <taxon>Burkholderiaceae</taxon>
        <taxon>Cupriavidus</taxon>
    </lineage>
</organism>
<dbReference type="AlphaFoldDB" id="A0A0C4YT30"/>
<sequence>MDALTSTLAIGGALALGAVSPGPSFVMVARAAIARSRADALYMALGMGLGGVVFAAAALLGLKLLLAAVPWLYMAMKAGGGIYLVYLGVRIWRGASAPLAMAAGAAEGGQAPGTGRGRALLSGFATQLSNPKTAVVYASVFAALLPAEVPASLLLALPLMVFAIETGWYAIVAIALSCARPRAFYLRFKLWLDRAAGGVMALLGIRLLTSLRQ</sequence>
<proteinExistence type="predicted"/>
<evidence type="ECO:0000313" key="7">
    <source>
        <dbReference type="EMBL" id="AJG23826.1"/>
    </source>
</evidence>
<dbReference type="RefSeq" id="WP_043355787.1">
    <property type="nucleotide sequence ID" value="NZ_CP010537.1"/>
</dbReference>
<evidence type="ECO:0000256" key="2">
    <source>
        <dbReference type="ARBA" id="ARBA00022475"/>
    </source>
</evidence>
<dbReference type="PANTHER" id="PTHR30086:SF19">
    <property type="entry name" value="THREONINE EFFLUX PROTEIN"/>
    <property type="match status" value="1"/>
</dbReference>
<evidence type="ECO:0000256" key="5">
    <source>
        <dbReference type="ARBA" id="ARBA00023136"/>
    </source>
</evidence>
<dbReference type="OrthoDB" id="581870at2"/>
<evidence type="ECO:0000256" key="3">
    <source>
        <dbReference type="ARBA" id="ARBA00022692"/>
    </source>
</evidence>
<keyword evidence="2" id="KW-1003">Cell membrane</keyword>
<dbReference type="GO" id="GO:0015171">
    <property type="term" value="F:amino acid transmembrane transporter activity"/>
    <property type="evidence" value="ECO:0007669"/>
    <property type="project" value="TreeGrafter"/>
</dbReference>
<keyword evidence="3 6" id="KW-0812">Transmembrane</keyword>
<feature type="transmembrane region" description="Helical" evidence="6">
    <location>
        <begin position="153"/>
        <end position="179"/>
    </location>
</feature>
<accession>A0A0C4YT30</accession>
<dbReference type="GO" id="GO:0005886">
    <property type="term" value="C:plasma membrane"/>
    <property type="evidence" value="ECO:0007669"/>
    <property type="project" value="UniProtKB-SubCell"/>
</dbReference>
<gene>
    <name evidence="7" type="ORF">RR42_s2244</name>
</gene>
<name>A0A0C4YT30_9BURK</name>
<feature type="transmembrane region" description="Helical" evidence="6">
    <location>
        <begin position="74"/>
        <end position="92"/>
    </location>
</feature>
<evidence type="ECO:0000256" key="1">
    <source>
        <dbReference type="ARBA" id="ARBA00004651"/>
    </source>
</evidence>
<keyword evidence="8" id="KW-1185">Reference proteome</keyword>
<dbReference type="Pfam" id="PF01810">
    <property type="entry name" value="LysE"/>
    <property type="match status" value="1"/>
</dbReference>
<reference evidence="7 8" key="1">
    <citation type="journal article" date="2015" name="Genome Announc.">
        <title>Complete Genome Sequence of Cupriavidus basilensis 4G11, Isolated from the Oak Ridge Field Research Center Site.</title>
        <authorList>
            <person name="Ray J."/>
            <person name="Waters R.J."/>
            <person name="Skerker J.M."/>
            <person name="Kuehl J.V."/>
            <person name="Price M.N."/>
            <person name="Huang J."/>
            <person name="Chakraborty R."/>
            <person name="Arkin A.P."/>
            <person name="Deutschbauer A."/>
        </authorList>
    </citation>
    <scope>NUCLEOTIDE SEQUENCE [LARGE SCALE GENOMIC DNA]</scope>
    <source>
        <strain evidence="7">4G11</strain>
    </source>
</reference>
<evidence type="ECO:0000313" key="8">
    <source>
        <dbReference type="Proteomes" id="UP000031843"/>
    </source>
</evidence>
<feature type="transmembrane region" description="Helical" evidence="6">
    <location>
        <begin position="41"/>
        <end position="62"/>
    </location>
</feature>
<evidence type="ECO:0000256" key="6">
    <source>
        <dbReference type="SAM" id="Phobius"/>
    </source>
</evidence>
<dbReference type="STRING" id="68895.RR42_s2244"/>